<name>A0A4P9W9Y2_9FUNG</name>
<dbReference type="PANTHER" id="PTHR11941">
    <property type="entry name" value="ENOYL-COA HYDRATASE-RELATED"/>
    <property type="match status" value="1"/>
</dbReference>
<evidence type="ECO:0000256" key="2">
    <source>
        <dbReference type="RuleBase" id="RU003707"/>
    </source>
</evidence>
<dbReference type="PROSITE" id="PS00166">
    <property type="entry name" value="ENOYL_COA_HYDRATASE"/>
    <property type="match status" value="1"/>
</dbReference>
<dbReference type="CDD" id="cd06558">
    <property type="entry name" value="crotonase-like"/>
    <property type="match status" value="1"/>
</dbReference>
<gene>
    <name evidence="3" type="ORF">BDK51DRAFT_40261</name>
</gene>
<evidence type="ECO:0000313" key="3">
    <source>
        <dbReference type="EMBL" id="RKO89224.1"/>
    </source>
</evidence>
<keyword evidence="4" id="KW-1185">Reference proteome</keyword>
<dbReference type="GO" id="GO:0005739">
    <property type="term" value="C:mitochondrion"/>
    <property type="evidence" value="ECO:0007669"/>
    <property type="project" value="TreeGrafter"/>
</dbReference>
<dbReference type="InterPro" id="IPR018376">
    <property type="entry name" value="Enoyl-CoA_hyd/isom_CS"/>
</dbReference>
<dbReference type="Gene3D" id="3.90.226.10">
    <property type="entry name" value="2-enoyl-CoA Hydratase, Chain A, domain 1"/>
    <property type="match status" value="1"/>
</dbReference>
<evidence type="ECO:0000256" key="1">
    <source>
        <dbReference type="ARBA" id="ARBA00005254"/>
    </source>
</evidence>
<dbReference type="InterPro" id="IPR029045">
    <property type="entry name" value="ClpP/crotonase-like_dom_sf"/>
</dbReference>
<dbReference type="SUPFAM" id="SSF52096">
    <property type="entry name" value="ClpP/crotonase"/>
    <property type="match status" value="1"/>
</dbReference>
<dbReference type="InterPro" id="IPR001753">
    <property type="entry name" value="Enoyl-CoA_hydra/iso"/>
</dbReference>
<accession>A0A4P9W9Y2</accession>
<sequence length="270" mass="29315">MSGTPKHVQVTIEKEGYAILTLAREPVNSMDLAVWEHLLEALLALESNPSVRGVIIRSGVGRNVFTAGNDIDELFALKTSAERFTQFWTISNVFLARLLRSPLITVAAIRGACPAGGTCTALACDFRVATEDASMGLNEVALGISVPEVWIKLLASIAGKRTADRMSQFAEMVGAKEGVVAGIVDYVTPKGDAAVMEKAVEVMKRALLLPDPGRIITKRLIRRELAAEWENEERLKKEAAVAWSLLSHPKTVKSLEKVLARLSGPKKSKL</sequence>
<dbReference type="Proteomes" id="UP000269721">
    <property type="component" value="Unassembled WGS sequence"/>
</dbReference>
<dbReference type="PANTHER" id="PTHR11941:SF45">
    <property type="entry name" value="ENOYL-COA DELTA ISOMERASE 1, MITOCHONDRIAL"/>
    <property type="match status" value="1"/>
</dbReference>
<evidence type="ECO:0000313" key="4">
    <source>
        <dbReference type="Proteomes" id="UP000269721"/>
    </source>
</evidence>
<comment type="similarity">
    <text evidence="1 2">Belongs to the enoyl-CoA hydratase/isomerase family.</text>
</comment>
<dbReference type="GO" id="GO:0003824">
    <property type="term" value="F:catalytic activity"/>
    <property type="evidence" value="ECO:0007669"/>
    <property type="project" value="InterPro"/>
</dbReference>
<dbReference type="Pfam" id="PF00378">
    <property type="entry name" value="ECH_1"/>
    <property type="match status" value="1"/>
</dbReference>
<reference evidence="4" key="1">
    <citation type="journal article" date="2018" name="Nat. Microbiol.">
        <title>Leveraging single-cell genomics to expand the fungal tree of life.</title>
        <authorList>
            <person name="Ahrendt S.R."/>
            <person name="Quandt C.A."/>
            <person name="Ciobanu D."/>
            <person name="Clum A."/>
            <person name="Salamov A."/>
            <person name="Andreopoulos B."/>
            <person name="Cheng J.F."/>
            <person name="Woyke T."/>
            <person name="Pelin A."/>
            <person name="Henrissat B."/>
            <person name="Reynolds N.K."/>
            <person name="Benny G.L."/>
            <person name="Smith M.E."/>
            <person name="James T.Y."/>
            <person name="Grigoriev I.V."/>
        </authorList>
    </citation>
    <scope>NUCLEOTIDE SEQUENCE [LARGE SCALE GENOMIC DNA]</scope>
</reference>
<dbReference type="EMBL" id="KZ996217">
    <property type="protein sequence ID" value="RKO89224.1"/>
    <property type="molecule type" value="Genomic_DNA"/>
</dbReference>
<proteinExistence type="inferred from homology"/>
<dbReference type="AlphaFoldDB" id="A0A4P9W9Y2"/>
<dbReference type="GO" id="GO:0006635">
    <property type="term" value="P:fatty acid beta-oxidation"/>
    <property type="evidence" value="ECO:0007669"/>
    <property type="project" value="TreeGrafter"/>
</dbReference>
<organism evidence="3 4">
    <name type="scientific">Blyttiomyces helicus</name>
    <dbReference type="NCBI Taxonomy" id="388810"/>
    <lineage>
        <taxon>Eukaryota</taxon>
        <taxon>Fungi</taxon>
        <taxon>Fungi incertae sedis</taxon>
        <taxon>Chytridiomycota</taxon>
        <taxon>Chytridiomycota incertae sedis</taxon>
        <taxon>Chytridiomycetes</taxon>
        <taxon>Chytridiomycetes incertae sedis</taxon>
        <taxon>Blyttiomyces</taxon>
    </lineage>
</organism>
<dbReference type="OrthoDB" id="410701at2759"/>
<protein>
    <submittedName>
        <fullName evidence="3">ClpP/crotonase</fullName>
    </submittedName>
</protein>